<reference evidence="2 3" key="1">
    <citation type="submission" date="2018-06" db="EMBL/GenBank/DDBJ databases">
        <title>Genomic Encyclopedia of Archaeal and Bacterial Type Strains, Phase II (KMG-II): from individual species to whole genera.</title>
        <authorList>
            <person name="Goeker M."/>
        </authorList>
    </citation>
    <scope>NUCLEOTIDE SEQUENCE [LARGE SCALE GENOMIC DNA]</scope>
    <source>
        <strain evidence="2 3">DSM 19830</strain>
    </source>
</reference>
<organism evidence="2 3">
    <name type="scientific">Algoriphagus chordae</name>
    <dbReference type="NCBI Taxonomy" id="237019"/>
    <lineage>
        <taxon>Bacteria</taxon>
        <taxon>Pseudomonadati</taxon>
        <taxon>Bacteroidota</taxon>
        <taxon>Cytophagia</taxon>
        <taxon>Cytophagales</taxon>
        <taxon>Cyclobacteriaceae</taxon>
        <taxon>Algoriphagus</taxon>
    </lineage>
</organism>
<evidence type="ECO:0000313" key="3">
    <source>
        <dbReference type="Proteomes" id="UP000248882"/>
    </source>
</evidence>
<keyword evidence="3" id="KW-1185">Reference proteome</keyword>
<dbReference type="InterPro" id="IPR050553">
    <property type="entry name" value="Thioredoxin_ResA/DsbE_sf"/>
</dbReference>
<dbReference type="AlphaFoldDB" id="A0A2W7QXC9"/>
<dbReference type="SUPFAM" id="SSF52833">
    <property type="entry name" value="Thioredoxin-like"/>
    <property type="match status" value="1"/>
</dbReference>
<name>A0A2W7QXC9_9BACT</name>
<dbReference type="InterPro" id="IPR036249">
    <property type="entry name" value="Thioredoxin-like_sf"/>
</dbReference>
<feature type="domain" description="Thioredoxin" evidence="1">
    <location>
        <begin position="19"/>
        <end position="155"/>
    </location>
</feature>
<dbReference type="Gene3D" id="3.40.30.10">
    <property type="entry name" value="Glutaredoxin"/>
    <property type="match status" value="1"/>
</dbReference>
<evidence type="ECO:0000259" key="1">
    <source>
        <dbReference type="PROSITE" id="PS51352"/>
    </source>
</evidence>
<evidence type="ECO:0000313" key="2">
    <source>
        <dbReference type="EMBL" id="PZX48317.1"/>
    </source>
</evidence>
<dbReference type="Pfam" id="PF00578">
    <property type="entry name" value="AhpC-TSA"/>
    <property type="match status" value="1"/>
</dbReference>
<dbReference type="GO" id="GO:0016491">
    <property type="term" value="F:oxidoreductase activity"/>
    <property type="evidence" value="ECO:0007669"/>
    <property type="project" value="InterPro"/>
</dbReference>
<dbReference type="GO" id="GO:0016209">
    <property type="term" value="F:antioxidant activity"/>
    <property type="evidence" value="ECO:0007669"/>
    <property type="project" value="InterPro"/>
</dbReference>
<dbReference type="PANTHER" id="PTHR42852">
    <property type="entry name" value="THIOL:DISULFIDE INTERCHANGE PROTEIN DSBE"/>
    <property type="match status" value="1"/>
</dbReference>
<comment type="caution">
    <text evidence="2">The sequence shown here is derived from an EMBL/GenBank/DDBJ whole genome shotgun (WGS) entry which is preliminary data.</text>
</comment>
<accession>A0A2W7QXC9</accession>
<dbReference type="EMBL" id="QKZT01000021">
    <property type="protein sequence ID" value="PZX48317.1"/>
    <property type="molecule type" value="Genomic_DNA"/>
</dbReference>
<dbReference type="PANTHER" id="PTHR42852:SF17">
    <property type="entry name" value="THIOREDOXIN-LIKE PROTEIN HI_1115"/>
    <property type="match status" value="1"/>
</dbReference>
<sequence length="155" mass="17753">MGCEQSTSSISTSAAEKVSSDRSSINSLLFKDLEGNTIAISDFKGKRVLLHFWATWCKPCLEELPDLEQVKPFLEKENYQLLLVSEESLEEIIEFQKKKGFDFQFVRYEGALSDLKIYALPATFILNEKGEKVMEMSGKMDWDSELTIKELTELH</sequence>
<dbReference type="InterPro" id="IPR000866">
    <property type="entry name" value="AhpC/TSA"/>
</dbReference>
<dbReference type="PROSITE" id="PS51352">
    <property type="entry name" value="THIOREDOXIN_2"/>
    <property type="match status" value="1"/>
</dbReference>
<gene>
    <name evidence="2" type="ORF">LV85_03728</name>
</gene>
<dbReference type="Proteomes" id="UP000248882">
    <property type="component" value="Unassembled WGS sequence"/>
</dbReference>
<dbReference type="CDD" id="cd02966">
    <property type="entry name" value="TlpA_like_family"/>
    <property type="match status" value="1"/>
</dbReference>
<protein>
    <submittedName>
        <fullName evidence="2">Peroxiredoxin</fullName>
    </submittedName>
</protein>
<dbReference type="InterPro" id="IPR013766">
    <property type="entry name" value="Thioredoxin_domain"/>
</dbReference>
<proteinExistence type="predicted"/>